<dbReference type="GO" id="GO:0045892">
    <property type="term" value="P:negative regulation of DNA-templated transcription"/>
    <property type="evidence" value="ECO:0007669"/>
    <property type="project" value="InterPro"/>
</dbReference>
<dbReference type="SUPFAM" id="SSF101498">
    <property type="entry name" value="Anti-sigma factor FlgM"/>
    <property type="match status" value="1"/>
</dbReference>
<keyword evidence="6" id="KW-0804">Transcription</keyword>
<name>A0AA90NP60_9GAMM</name>
<evidence type="ECO:0000256" key="3">
    <source>
        <dbReference type="ARBA" id="ARBA00022491"/>
    </source>
</evidence>
<dbReference type="GO" id="GO:0044781">
    <property type="term" value="P:bacterial-type flagellum organization"/>
    <property type="evidence" value="ECO:0007669"/>
    <property type="project" value="UniProtKB-KW"/>
</dbReference>
<organism evidence="11 12">
    <name type="scientific">Candidatus Endonucleibacter bathymodioli</name>
    <dbReference type="NCBI Taxonomy" id="539814"/>
    <lineage>
        <taxon>Bacteria</taxon>
        <taxon>Pseudomonadati</taxon>
        <taxon>Pseudomonadota</taxon>
        <taxon>Gammaproteobacteria</taxon>
        <taxon>Oceanospirillales</taxon>
        <taxon>Endozoicomonadaceae</taxon>
        <taxon>Candidatus Endonucleibacter</taxon>
    </lineage>
</organism>
<evidence type="ECO:0000313" key="12">
    <source>
        <dbReference type="Proteomes" id="UP001178148"/>
    </source>
</evidence>
<keyword evidence="11" id="KW-0966">Cell projection</keyword>
<evidence type="ECO:0000256" key="5">
    <source>
        <dbReference type="ARBA" id="ARBA00023015"/>
    </source>
</evidence>
<keyword evidence="11" id="KW-0282">Flagellum</keyword>
<keyword evidence="5" id="KW-0805">Transcription regulation</keyword>
<comment type="similarity">
    <text evidence="1">Belongs to the FlgM family.</text>
</comment>
<keyword evidence="12" id="KW-1185">Reference proteome</keyword>
<evidence type="ECO:0000256" key="7">
    <source>
        <dbReference type="ARBA" id="ARBA00024739"/>
    </source>
</evidence>
<reference evidence="11 12" key="1">
    <citation type="journal article" date="2023" name="bioRxiv">
        <title>An intranuclear bacterial parasite of deep-sea mussels expresses apoptosis inhibitors acquired from its host.</title>
        <authorList>
            <person name="Gonzalez Porras M.A."/>
            <person name="Assie A."/>
            <person name="Tietjen M."/>
            <person name="Violette M."/>
            <person name="Kleiner M."/>
            <person name="Gruber-Vodicka H."/>
            <person name="Dubilier N."/>
            <person name="Leisch N."/>
        </authorList>
    </citation>
    <scope>NUCLEOTIDE SEQUENCE [LARGE SCALE GENOMIC DNA]</scope>
    <source>
        <strain evidence="11">IAP13</strain>
    </source>
</reference>
<dbReference type="AlphaFoldDB" id="A0AA90NP60"/>
<feature type="domain" description="Anti-sigma-28 factor FlgM C-terminal" evidence="10">
    <location>
        <begin position="48"/>
        <end position="81"/>
    </location>
</feature>
<evidence type="ECO:0000256" key="6">
    <source>
        <dbReference type="ARBA" id="ARBA00023163"/>
    </source>
</evidence>
<dbReference type="InterPro" id="IPR031316">
    <property type="entry name" value="FlgM_C"/>
</dbReference>
<feature type="compositionally biased region" description="Basic residues" evidence="9">
    <location>
        <begin position="1"/>
        <end position="12"/>
    </location>
</feature>
<evidence type="ECO:0000256" key="9">
    <source>
        <dbReference type="SAM" id="MobiDB-lite"/>
    </source>
</evidence>
<protein>
    <recommendedName>
        <fullName evidence="2">Negative regulator of flagellin synthesis</fullName>
    </recommendedName>
    <alternativeName>
        <fullName evidence="8">Anti-sigma-28 factor</fullName>
    </alternativeName>
</protein>
<dbReference type="Pfam" id="PF04316">
    <property type="entry name" value="FlgM"/>
    <property type="match status" value="1"/>
</dbReference>
<evidence type="ECO:0000259" key="10">
    <source>
        <dbReference type="Pfam" id="PF04316"/>
    </source>
</evidence>
<keyword evidence="3" id="KW-0678">Repressor</keyword>
<evidence type="ECO:0000256" key="1">
    <source>
        <dbReference type="ARBA" id="ARBA00005322"/>
    </source>
</evidence>
<sequence length="95" mass="11243">MEKQKSKQHMTKQNKTSQCQNQKTVKRWKSLLSPSLTDTDQRPNQQCDDSIDMDKVERIRQSIARGDMEINSERLAQKIIDVEKYLFDARNKNED</sequence>
<dbReference type="Proteomes" id="UP001178148">
    <property type="component" value="Unassembled WGS sequence"/>
</dbReference>
<evidence type="ECO:0000256" key="4">
    <source>
        <dbReference type="ARBA" id="ARBA00022795"/>
    </source>
</evidence>
<evidence type="ECO:0000313" key="11">
    <source>
        <dbReference type="EMBL" id="MDP0590252.1"/>
    </source>
</evidence>
<dbReference type="InterPro" id="IPR007412">
    <property type="entry name" value="FlgM"/>
</dbReference>
<feature type="compositionally biased region" description="Polar residues" evidence="9">
    <location>
        <begin position="32"/>
        <end position="48"/>
    </location>
</feature>
<feature type="compositionally biased region" description="Polar residues" evidence="9">
    <location>
        <begin position="13"/>
        <end position="23"/>
    </location>
</feature>
<dbReference type="NCBIfam" id="TIGR03824">
    <property type="entry name" value="FlgM_jcvi"/>
    <property type="match status" value="1"/>
</dbReference>
<keyword evidence="11" id="KW-0969">Cilium</keyword>
<feature type="region of interest" description="Disordered" evidence="9">
    <location>
        <begin position="1"/>
        <end position="54"/>
    </location>
</feature>
<accession>A0AA90NP60</accession>
<dbReference type="InterPro" id="IPR035890">
    <property type="entry name" value="Anti-sigma-28_factor_FlgM_sf"/>
</dbReference>
<gene>
    <name evidence="11" type="primary">flgM</name>
    <name evidence="11" type="ORF">QS748_14105</name>
</gene>
<proteinExistence type="inferred from homology"/>
<comment type="function">
    <text evidence="7">Responsible for the coupling of flagellin expression to flagellar assembly by preventing expression of the flagellin genes when a component of the middle class of proteins is defective. It negatively regulates flagellar genes by inhibiting the activity of FliA by directly binding to FliA.</text>
</comment>
<dbReference type="EMBL" id="JASXSV010000037">
    <property type="protein sequence ID" value="MDP0590252.1"/>
    <property type="molecule type" value="Genomic_DNA"/>
</dbReference>
<comment type="caution">
    <text evidence="11">The sequence shown here is derived from an EMBL/GenBank/DDBJ whole genome shotgun (WGS) entry which is preliminary data.</text>
</comment>
<evidence type="ECO:0000256" key="2">
    <source>
        <dbReference type="ARBA" id="ARBA00017823"/>
    </source>
</evidence>
<evidence type="ECO:0000256" key="8">
    <source>
        <dbReference type="ARBA" id="ARBA00030117"/>
    </source>
</evidence>
<keyword evidence="4" id="KW-1005">Bacterial flagellum biogenesis</keyword>